<dbReference type="STRING" id="1191523.MROS_1811"/>
<sequence length="305" mass="35123">MRKEPSYIANTAFDRIVFDGTYYAYPELGYLETLDKITIEDVRNYYRKYIQNNSLNFAVVGNVSKDEIVRLVNKNFNGRQKITIDQNIEPVVDQNTKIYIADKRDAPQTELRIGHRGVKRNEETYYRLKLMNTILGGDFSSRINLNLREKKGFTYGAGSVYGYHKNAGFFEVHSAVNAVNTGESISEIIKEINGVRERIEEDEINFAKSFHTKKFPSLFETYTQIAKNITPLIIHNLDTNYYKNYVDKIQSVRNEEIIDAAKKYLHPESLVIVAVGDRDKIYEQVKELGIEIVYIDEKGDARGGA</sequence>
<dbReference type="AlphaFoldDB" id="I6ZSN7"/>
<dbReference type="InterPro" id="IPR007863">
    <property type="entry name" value="Peptidase_M16_C"/>
</dbReference>
<dbReference type="GO" id="GO:0046872">
    <property type="term" value="F:metal ion binding"/>
    <property type="evidence" value="ECO:0007669"/>
    <property type="project" value="InterPro"/>
</dbReference>
<dbReference type="HOGENOM" id="CLU_911567_0_0_10"/>
<organism evidence="2 3">
    <name type="scientific">Melioribacter roseus (strain DSM 23840 / JCM 17771 / VKM B-2668 / P3M-2)</name>
    <dbReference type="NCBI Taxonomy" id="1191523"/>
    <lineage>
        <taxon>Bacteria</taxon>
        <taxon>Pseudomonadati</taxon>
        <taxon>Ignavibacteriota</taxon>
        <taxon>Ignavibacteria</taxon>
        <taxon>Ignavibacteriales</taxon>
        <taxon>Melioribacteraceae</taxon>
        <taxon>Melioribacter</taxon>
    </lineage>
</organism>
<gene>
    <name evidence="2" type="ordered locus">MROS_1811</name>
</gene>
<dbReference type="SUPFAM" id="SSF63411">
    <property type="entry name" value="LuxS/MPP-like metallohydrolase"/>
    <property type="match status" value="2"/>
</dbReference>
<evidence type="ECO:0000313" key="3">
    <source>
        <dbReference type="Proteomes" id="UP000009011"/>
    </source>
</evidence>
<accession>I6ZSN7</accession>
<evidence type="ECO:0000313" key="2">
    <source>
        <dbReference type="EMBL" id="AFN75044.1"/>
    </source>
</evidence>
<dbReference type="InterPro" id="IPR050361">
    <property type="entry name" value="MPP/UQCRC_Complex"/>
</dbReference>
<dbReference type="EMBL" id="CP003557">
    <property type="protein sequence ID" value="AFN75044.1"/>
    <property type="molecule type" value="Genomic_DNA"/>
</dbReference>
<dbReference type="OrthoDB" id="9811314at2"/>
<dbReference type="KEGG" id="mro:MROS_1811"/>
<feature type="domain" description="Peptidase M16 C-terminal" evidence="1">
    <location>
        <begin position="36"/>
        <end position="208"/>
    </location>
</feature>
<dbReference type="Pfam" id="PF05193">
    <property type="entry name" value="Peptidase_M16_C"/>
    <property type="match status" value="1"/>
</dbReference>
<dbReference type="PANTHER" id="PTHR11851:SF224">
    <property type="entry name" value="PROCESSING PROTEASE"/>
    <property type="match status" value="1"/>
</dbReference>
<protein>
    <submittedName>
        <fullName evidence="2">Putative M16B family peptidase</fullName>
    </submittedName>
</protein>
<keyword evidence="3" id="KW-1185">Reference proteome</keyword>
<dbReference type="RefSeq" id="WP_014856476.1">
    <property type="nucleotide sequence ID" value="NC_018178.1"/>
</dbReference>
<name>I6ZSN7_MELRP</name>
<reference evidence="2 3" key="1">
    <citation type="journal article" date="2013" name="PLoS ONE">
        <title>Genomic analysis of Melioribacter roseus, facultatively anaerobic organotrophic bacterium representing a novel deep lineage within Bacteriodetes/Chlorobi group.</title>
        <authorList>
            <person name="Kadnikov V.V."/>
            <person name="Mardanov A.V."/>
            <person name="Podosokorskaya O.A."/>
            <person name="Gavrilov S.N."/>
            <person name="Kublanov I.V."/>
            <person name="Beletsky A.V."/>
            <person name="Bonch-Osmolovskaya E.A."/>
            <person name="Ravin N.V."/>
        </authorList>
    </citation>
    <scope>NUCLEOTIDE SEQUENCE [LARGE SCALE GENOMIC DNA]</scope>
    <source>
        <strain evidence="3">JCM 17771 / P3M-2</strain>
    </source>
</reference>
<proteinExistence type="predicted"/>
<dbReference type="PATRIC" id="fig|1191523.3.peg.1922"/>
<dbReference type="Gene3D" id="3.30.830.10">
    <property type="entry name" value="Metalloenzyme, LuxS/M16 peptidase-like"/>
    <property type="match status" value="2"/>
</dbReference>
<dbReference type="Proteomes" id="UP000009011">
    <property type="component" value="Chromosome"/>
</dbReference>
<dbReference type="InterPro" id="IPR011249">
    <property type="entry name" value="Metalloenz_LuxS/M16"/>
</dbReference>
<dbReference type="PANTHER" id="PTHR11851">
    <property type="entry name" value="METALLOPROTEASE"/>
    <property type="match status" value="1"/>
</dbReference>
<evidence type="ECO:0000259" key="1">
    <source>
        <dbReference type="Pfam" id="PF05193"/>
    </source>
</evidence>
<dbReference type="eggNOG" id="COG0612">
    <property type="taxonomic scope" value="Bacteria"/>
</dbReference>